<organism evidence="1 2">
    <name type="scientific">Nephila pilipes</name>
    <name type="common">Giant wood spider</name>
    <name type="synonym">Nephila maculata</name>
    <dbReference type="NCBI Taxonomy" id="299642"/>
    <lineage>
        <taxon>Eukaryota</taxon>
        <taxon>Metazoa</taxon>
        <taxon>Ecdysozoa</taxon>
        <taxon>Arthropoda</taxon>
        <taxon>Chelicerata</taxon>
        <taxon>Arachnida</taxon>
        <taxon>Araneae</taxon>
        <taxon>Araneomorphae</taxon>
        <taxon>Entelegynae</taxon>
        <taxon>Araneoidea</taxon>
        <taxon>Nephilidae</taxon>
        <taxon>Nephila</taxon>
    </lineage>
</organism>
<evidence type="ECO:0000313" key="1">
    <source>
        <dbReference type="EMBL" id="GFT70103.1"/>
    </source>
</evidence>
<dbReference type="Proteomes" id="UP000887013">
    <property type="component" value="Unassembled WGS sequence"/>
</dbReference>
<gene>
    <name evidence="1" type="primary">Lrrc7</name>
    <name evidence="1" type="ORF">NPIL_589651</name>
</gene>
<name>A0A8X6PGP8_NEPPI</name>
<comment type="caution">
    <text evidence="1">The sequence shown here is derived from an EMBL/GenBank/DDBJ whole genome shotgun (WGS) entry which is preliminary data.</text>
</comment>
<sequence length="232" mass="27135">MKSYFNKNVWYTKKYNPFLCGSEIEYIFIKNDFSRKLEESVDITYEPTYPIRNPDLKNDWRGKKRLDIQRSAWVEKKDFTQSRVHCDSDILYTDRMQSCFWRRHGQSNIRNKSQAANSNNKSLETDSNCSFIKPVGSNVSNSCLIDEEEYWDEDLQPVVSSPDCNSCRKSTNSVIPNLHPNEDECWDDDLHSVSSKASSLYSPEKVKINADVFSDLEMDSEIEFPDNFKKKN</sequence>
<evidence type="ECO:0000313" key="2">
    <source>
        <dbReference type="Proteomes" id="UP000887013"/>
    </source>
</evidence>
<dbReference type="EMBL" id="BMAW01116298">
    <property type="protein sequence ID" value="GFT70103.1"/>
    <property type="molecule type" value="Genomic_DNA"/>
</dbReference>
<reference evidence="1" key="1">
    <citation type="submission" date="2020-08" db="EMBL/GenBank/DDBJ databases">
        <title>Multicomponent nature underlies the extraordinary mechanical properties of spider dragline silk.</title>
        <authorList>
            <person name="Kono N."/>
            <person name="Nakamura H."/>
            <person name="Mori M."/>
            <person name="Yoshida Y."/>
            <person name="Ohtoshi R."/>
            <person name="Malay A.D."/>
            <person name="Moran D.A.P."/>
            <person name="Tomita M."/>
            <person name="Numata K."/>
            <person name="Arakawa K."/>
        </authorList>
    </citation>
    <scope>NUCLEOTIDE SEQUENCE</scope>
</reference>
<proteinExistence type="predicted"/>
<keyword evidence="2" id="KW-1185">Reference proteome</keyword>
<dbReference type="AlphaFoldDB" id="A0A8X6PGP8"/>
<accession>A0A8X6PGP8</accession>
<protein>
    <submittedName>
        <fullName evidence="1">Leucine-rich repeat-containing protein 7</fullName>
    </submittedName>
</protein>